<sequence length="651" mass="74363">MHTNKFLNNKTKTSFNSSALSSPSSPPPLATSSSPLTSLSPSSSSLSPSSSTSFDVDHHHHHPYQRNSHYSQHSYHTNPHQTTNFNTPHNHNNNSNSSFASSIDLEPYLEAMEARSIQRHPETDVWEELQRKESDILLAAELGKALLEKNEELVKQHEKLIEENSIKIEKLEQEKHVLRQKLAIAEEESEQRVLEYQTDLNELKDKLQAQEIAIRQAEKEKTLIIEELTSQNARLTEQIQEAHNTEMKLMSQIQELKDQYQYRNTSLQEHVNSLESIKTELNLTTEKRHELEKRLQAVQEEKQNLAAALEESSDRIHMLERHAREQETKLETTLQALERATRENNVLSERLGADSYSASTGKKSLQFEMECDEDEANFSEDGKPSQIWVESRSVYIQLKSLVDSLKISHDDDSGFTGLNSDISLDLESMDNTISSTSDIGGSGGVSNGMDNNGNGHPVNFRPGMLSAMSDELTRLLLNLDAGNFKKMLDQTRNLVLEQEDEIKRSHQLIQQLEAKCAVTDVELQNVKEERDQARSDLVDNTDRDELLAKAQKERDNANERRTKAEVELAKTRVELMQANSQLLESIQQKVELSQQLEQWQMDMQELIEEQMRSKMINNRKSQQPQPQTNASGASNLAKRLSNYKLWSLFQR</sequence>
<feature type="coiled-coil region" evidence="2">
    <location>
        <begin position="143"/>
        <end position="350"/>
    </location>
</feature>
<dbReference type="GeneID" id="101888866"/>
<organism evidence="4 5">
    <name type="scientific">Musca domestica</name>
    <name type="common">House fly</name>
    <dbReference type="NCBI Taxonomy" id="7370"/>
    <lineage>
        <taxon>Eukaryota</taxon>
        <taxon>Metazoa</taxon>
        <taxon>Ecdysozoa</taxon>
        <taxon>Arthropoda</taxon>
        <taxon>Hexapoda</taxon>
        <taxon>Insecta</taxon>
        <taxon>Pterygota</taxon>
        <taxon>Neoptera</taxon>
        <taxon>Endopterygota</taxon>
        <taxon>Diptera</taxon>
        <taxon>Brachycera</taxon>
        <taxon>Muscomorpha</taxon>
        <taxon>Muscoidea</taxon>
        <taxon>Muscidae</taxon>
        <taxon>Musca</taxon>
    </lineage>
</organism>
<dbReference type="PANTHER" id="PTHR32123:SF13">
    <property type="entry name" value="BICAUDAL D-RELATED PROTEIN HOMOLOG"/>
    <property type="match status" value="1"/>
</dbReference>
<evidence type="ECO:0000313" key="4">
    <source>
        <dbReference type="Proteomes" id="UP001652621"/>
    </source>
</evidence>
<feature type="compositionally biased region" description="Polar residues" evidence="3">
    <location>
        <begin position="65"/>
        <end position="75"/>
    </location>
</feature>
<dbReference type="InterPro" id="IPR051149">
    <property type="entry name" value="Spindly/BICDR_Dynein_Adapter"/>
</dbReference>
<keyword evidence="1 2" id="KW-0175">Coiled coil</keyword>
<gene>
    <name evidence="5" type="primary">LOC101888866</name>
</gene>
<accession>A0ABM3VHL8</accession>
<evidence type="ECO:0000256" key="3">
    <source>
        <dbReference type="SAM" id="MobiDB-lite"/>
    </source>
</evidence>
<feature type="coiled-coil region" evidence="2">
    <location>
        <begin position="495"/>
        <end position="609"/>
    </location>
</feature>
<feature type="compositionally biased region" description="Low complexity" evidence="3">
    <location>
        <begin position="76"/>
        <end position="100"/>
    </location>
</feature>
<dbReference type="PANTHER" id="PTHR32123">
    <property type="entry name" value="BICD FAMILY-LIKE CARGO ADAPTER"/>
    <property type="match status" value="1"/>
</dbReference>
<protein>
    <submittedName>
        <fullName evidence="5">Bicaudal D-related protein homolog isoform X1</fullName>
    </submittedName>
</protein>
<feature type="region of interest" description="Disordered" evidence="3">
    <location>
        <begin position="617"/>
        <end position="636"/>
    </location>
</feature>
<dbReference type="Proteomes" id="UP001652621">
    <property type="component" value="Unplaced"/>
</dbReference>
<keyword evidence="4" id="KW-1185">Reference proteome</keyword>
<feature type="region of interest" description="Disordered" evidence="3">
    <location>
        <begin position="1"/>
        <end position="100"/>
    </location>
</feature>
<feature type="compositionally biased region" description="Polar residues" evidence="3">
    <location>
        <begin position="617"/>
        <end position="634"/>
    </location>
</feature>
<evidence type="ECO:0000256" key="2">
    <source>
        <dbReference type="SAM" id="Coils"/>
    </source>
</evidence>
<evidence type="ECO:0000256" key="1">
    <source>
        <dbReference type="ARBA" id="ARBA00023054"/>
    </source>
</evidence>
<name>A0ABM3VHL8_MUSDO</name>
<reference evidence="5" key="1">
    <citation type="submission" date="2025-08" db="UniProtKB">
        <authorList>
            <consortium name="RefSeq"/>
        </authorList>
    </citation>
    <scope>IDENTIFICATION</scope>
    <source>
        <strain evidence="5">Aabys</strain>
        <tissue evidence="5">Whole body</tissue>
    </source>
</reference>
<dbReference type="RefSeq" id="XP_058985278.1">
    <property type="nucleotide sequence ID" value="XM_059129295.1"/>
</dbReference>
<feature type="compositionally biased region" description="Low complexity" evidence="3">
    <location>
        <begin position="30"/>
        <end position="53"/>
    </location>
</feature>
<evidence type="ECO:0000313" key="5">
    <source>
        <dbReference type="RefSeq" id="XP_058985278.1"/>
    </source>
</evidence>
<feature type="compositionally biased region" description="Polar residues" evidence="3">
    <location>
        <begin position="1"/>
        <end position="16"/>
    </location>
</feature>
<proteinExistence type="predicted"/>